<dbReference type="InterPro" id="IPR000089">
    <property type="entry name" value="Biotin_lipoyl"/>
</dbReference>
<dbReference type="PANTHER" id="PTHR18866">
    <property type="entry name" value="CARBOXYLASE:PYRUVATE/ACETYL-COA/PROPIONYL-COA CARBOXYLASE"/>
    <property type="match status" value="1"/>
</dbReference>
<keyword evidence="18" id="KW-1185">Reference proteome</keyword>
<proteinExistence type="predicted"/>
<evidence type="ECO:0000256" key="10">
    <source>
        <dbReference type="ARBA" id="ARBA00023267"/>
    </source>
</evidence>
<comment type="subunit">
    <text evidence="4">Acetyl-CoA carboxylase is a heterohexamer of biotin carboxyl carrier protein, biotin carboxylase and the two subunits of carboxyl transferase in a 2:2 complex.</text>
</comment>
<dbReference type="SMART" id="SM00878">
    <property type="entry name" value="Biotin_carb_C"/>
    <property type="match status" value="1"/>
</dbReference>
<dbReference type="PROSITE" id="PS50979">
    <property type="entry name" value="BC"/>
    <property type="match status" value="1"/>
</dbReference>
<dbReference type="Pfam" id="PF21139">
    <property type="entry name" value="BT_MCC_alpha"/>
    <property type="match status" value="1"/>
</dbReference>
<dbReference type="Pfam" id="PF00289">
    <property type="entry name" value="Biotin_carb_N"/>
    <property type="match status" value="1"/>
</dbReference>
<accession>A0A3N1PAF8</accession>
<keyword evidence="7 13" id="KW-0547">Nucleotide-binding</keyword>
<dbReference type="FunFam" id="3.30.470.20:FF:000028">
    <property type="entry name" value="Methylcrotonoyl-CoA carboxylase subunit alpha, mitochondrial"/>
    <property type="match status" value="1"/>
</dbReference>
<dbReference type="InterPro" id="IPR005479">
    <property type="entry name" value="CPAse_ATP-bd"/>
</dbReference>
<dbReference type="InterPro" id="IPR011054">
    <property type="entry name" value="Rudment_hybrid_motif"/>
</dbReference>
<evidence type="ECO:0000313" key="17">
    <source>
        <dbReference type="EMBL" id="ROQ25029.1"/>
    </source>
</evidence>
<dbReference type="InterPro" id="IPR011053">
    <property type="entry name" value="Single_hybrid_motif"/>
</dbReference>
<dbReference type="InterPro" id="IPR013815">
    <property type="entry name" value="ATP_grasp_subdomain_1"/>
</dbReference>
<comment type="catalytic activity">
    <reaction evidence="12">
        <text>N(6)-biotinyl-L-lysyl-[protein] + hydrogencarbonate + ATP = N(6)-carboxybiotinyl-L-lysyl-[protein] + ADP + phosphate + H(+)</text>
        <dbReference type="Rhea" id="RHEA:13501"/>
        <dbReference type="Rhea" id="RHEA-COMP:10505"/>
        <dbReference type="Rhea" id="RHEA-COMP:10506"/>
        <dbReference type="ChEBI" id="CHEBI:15378"/>
        <dbReference type="ChEBI" id="CHEBI:17544"/>
        <dbReference type="ChEBI" id="CHEBI:30616"/>
        <dbReference type="ChEBI" id="CHEBI:43474"/>
        <dbReference type="ChEBI" id="CHEBI:83144"/>
        <dbReference type="ChEBI" id="CHEBI:83145"/>
        <dbReference type="ChEBI" id="CHEBI:456216"/>
        <dbReference type="EC" id="6.3.4.14"/>
    </reaction>
</comment>
<comment type="cofactor">
    <cofactor evidence="1">
        <name>biotin</name>
        <dbReference type="ChEBI" id="CHEBI:57586"/>
    </cofactor>
</comment>
<dbReference type="Pfam" id="PF02785">
    <property type="entry name" value="Biotin_carb_C"/>
    <property type="match status" value="1"/>
</dbReference>
<dbReference type="GO" id="GO:0004075">
    <property type="term" value="F:biotin carboxylase activity"/>
    <property type="evidence" value="ECO:0007669"/>
    <property type="project" value="UniProtKB-EC"/>
</dbReference>
<evidence type="ECO:0000256" key="12">
    <source>
        <dbReference type="ARBA" id="ARBA00048600"/>
    </source>
</evidence>
<comment type="pathway">
    <text evidence="3">Lipid metabolism; malonyl-CoA biosynthesis; malonyl-CoA from acetyl-CoA: step 1/1.</text>
</comment>
<comment type="caution">
    <text evidence="17">The sequence shown here is derived from an EMBL/GenBank/DDBJ whole genome shotgun (WGS) entry which is preliminary data.</text>
</comment>
<dbReference type="InterPro" id="IPR005482">
    <property type="entry name" value="Biotin_COase_C"/>
</dbReference>
<evidence type="ECO:0000256" key="3">
    <source>
        <dbReference type="ARBA" id="ARBA00004956"/>
    </source>
</evidence>
<feature type="domain" description="Lipoyl-binding" evidence="14">
    <location>
        <begin position="579"/>
        <end position="657"/>
    </location>
</feature>
<evidence type="ECO:0000259" key="16">
    <source>
        <dbReference type="PROSITE" id="PS50979"/>
    </source>
</evidence>
<dbReference type="FunFam" id="3.30.1490.20:FF:000003">
    <property type="entry name" value="acetyl-CoA carboxylase isoform X1"/>
    <property type="match status" value="1"/>
</dbReference>
<gene>
    <name evidence="17" type="ORF">EDC28_106279</name>
</gene>
<dbReference type="SUPFAM" id="SSF51246">
    <property type="entry name" value="Rudiment single hybrid motif"/>
    <property type="match status" value="1"/>
</dbReference>
<evidence type="ECO:0000256" key="13">
    <source>
        <dbReference type="PROSITE-ProRule" id="PRU00409"/>
    </source>
</evidence>
<dbReference type="InterPro" id="IPR001882">
    <property type="entry name" value="Biotin_BS"/>
</dbReference>
<dbReference type="AlphaFoldDB" id="A0A3N1PAF8"/>
<dbReference type="Pfam" id="PF02786">
    <property type="entry name" value="CPSase_L_D2"/>
    <property type="match status" value="1"/>
</dbReference>
<keyword evidence="6" id="KW-0436">Ligase</keyword>
<feature type="domain" description="ATP-grasp" evidence="15">
    <location>
        <begin position="120"/>
        <end position="316"/>
    </location>
</feature>
<evidence type="ECO:0000256" key="1">
    <source>
        <dbReference type="ARBA" id="ARBA00001953"/>
    </source>
</evidence>
<keyword evidence="9" id="KW-0809">Transit peptide</keyword>
<dbReference type="FunFam" id="3.40.50.20:FF:000010">
    <property type="entry name" value="Propionyl-CoA carboxylase subunit alpha"/>
    <property type="match status" value="1"/>
</dbReference>
<dbReference type="InterPro" id="IPR011761">
    <property type="entry name" value="ATP-grasp"/>
</dbReference>
<evidence type="ECO:0000256" key="4">
    <source>
        <dbReference type="ARBA" id="ARBA00011750"/>
    </source>
</evidence>
<dbReference type="InterPro" id="IPR048429">
    <property type="entry name" value="MCC_alpha_BT"/>
</dbReference>
<evidence type="ECO:0000259" key="14">
    <source>
        <dbReference type="PROSITE" id="PS50968"/>
    </source>
</evidence>
<dbReference type="PROSITE" id="PS00866">
    <property type="entry name" value="CPSASE_1"/>
    <property type="match status" value="1"/>
</dbReference>
<dbReference type="EMBL" id="RJUL01000006">
    <property type="protein sequence ID" value="ROQ25029.1"/>
    <property type="molecule type" value="Genomic_DNA"/>
</dbReference>
<protein>
    <recommendedName>
        <fullName evidence="5">Biotin carboxylase</fullName>
    </recommendedName>
    <alternativeName>
        <fullName evidence="11">Acetyl-coenzyme A carboxylase biotin carboxylase subunit A</fullName>
    </alternativeName>
</protein>
<evidence type="ECO:0000256" key="6">
    <source>
        <dbReference type="ARBA" id="ARBA00022598"/>
    </source>
</evidence>
<evidence type="ECO:0000313" key="18">
    <source>
        <dbReference type="Proteomes" id="UP000268033"/>
    </source>
</evidence>
<dbReference type="InterPro" id="IPR011764">
    <property type="entry name" value="Biotin_carboxylation_dom"/>
</dbReference>
<dbReference type="PROSITE" id="PS00867">
    <property type="entry name" value="CPSASE_2"/>
    <property type="match status" value="1"/>
</dbReference>
<dbReference type="GO" id="GO:0005524">
    <property type="term" value="F:ATP binding"/>
    <property type="evidence" value="ECO:0007669"/>
    <property type="project" value="UniProtKB-UniRule"/>
</dbReference>
<dbReference type="InterPro" id="IPR005481">
    <property type="entry name" value="BC-like_N"/>
</dbReference>
<sequence>MFKSLLIANRGEIACRVIRTAHRMGLRCIAVYSDADKDARHVQLADEAWHLGPSDAAQSYLRADKILAIAKAAGADAVHPGYGFLSENSHFAKACLDAGIAFVGPPVGAIEAMGSKSAAKAIMADAGVPLVPGYHGSDQHDATLLREAIDIGFPLLIKAAMGGGGKGMRVVEGPEQLKDAINSARREALSAFGDDTLLLERYLTTPRHVEVQVFADTKGNCIYLGDRDCSAQRRHQKVIEEAPAPGLSPRLRAAMGDAAVKAAKAIDYVGAGTVEFLLDGNDFYFMEMNTRLQVEHPVTEMVTGQDLVEWQLNVAAGQPLALTQDQVRCQGHSVEVRIYAEDPFKGFLPQSGQIALLREPQSDVRIDTGVRQGDEISPYYDPMIAKLIVHGENRSSALGKMARALDNYCLAGIQSNVGFLRRLASHPAFIEGDLTTRFIERHSEQLTSEPQWTEHRLALAALTVLCYRRQDAREQRQQSAEPGSLWHRADGWRLNGKAGTTLHLDIGNSEPLRVEAQSSGQGWQLRFHGHQLLAEGELQGEQLNASLDGHQLHLPVWRHGDCVVLFDQGQPFEVRNHQRDTQLDTGLESDLCAPMNGTIVAVPIEAGAKVKSGEVLVVMEAMKMEYAITAPRDGQVAEVFFKPGERVSDGAELVRLEEA</sequence>
<keyword evidence="8 13" id="KW-0067">ATP-binding</keyword>
<dbReference type="InterPro" id="IPR050856">
    <property type="entry name" value="Biotin_carboxylase_complex"/>
</dbReference>
<reference evidence="17 18" key="1">
    <citation type="submission" date="2018-11" db="EMBL/GenBank/DDBJ databases">
        <title>Genomic Encyclopedia of Type Strains, Phase IV (KMG-IV): sequencing the most valuable type-strain genomes for metagenomic binning, comparative biology and taxonomic classification.</title>
        <authorList>
            <person name="Goeker M."/>
        </authorList>
    </citation>
    <scope>NUCLEOTIDE SEQUENCE [LARGE SCALE GENOMIC DNA]</scope>
    <source>
        <strain evidence="17 18">DSM 21945</strain>
    </source>
</reference>
<evidence type="ECO:0000256" key="9">
    <source>
        <dbReference type="ARBA" id="ARBA00022946"/>
    </source>
</evidence>
<dbReference type="SUPFAM" id="SSF52440">
    <property type="entry name" value="PreATP-grasp domain"/>
    <property type="match status" value="1"/>
</dbReference>
<dbReference type="SUPFAM" id="SSF56059">
    <property type="entry name" value="Glutathione synthetase ATP-binding domain-like"/>
    <property type="match status" value="1"/>
</dbReference>
<dbReference type="PROSITE" id="PS50975">
    <property type="entry name" value="ATP_GRASP"/>
    <property type="match status" value="1"/>
</dbReference>
<dbReference type="Gene3D" id="2.40.50.100">
    <property type="match status" value="1"/>
</dbReference>
<dbReference type="PROSITE" id="PS00188">
    <property type="entry name" value="BIOTIN"/>
    <property type="match status" value="1"/>
</dbReference>
<dbReference type="Gene3D" id="3.30.1490.20">
    <property type="entry name" value="ATP-grasp fold, A domain"/>
    <property type="match status" value="1"/>
</dbReference>
<evidence type="ECO:0000256" key="2">
    <source>
        <dbReference type="ARBA" id="ARBA00003761"/>
    </source>
</evidence>
<dbReference type="NCBIfam" id="NF006367">
    <property type="entry name" value="PRK08591.1"/>
    <property type="match status" value="1"/>
</dbReference>
<dbReference type="Gene3D" id="3.40.50.20">
    <property type="match status" value="1"/>
</dbReference>
<dbReference type="GO" id="GO:0046872">
    <property type="term" value="F:metal ion binding"/>
    <property type="evidence" value="ECO:0007669"/>
    <property type="project" value="InterPro"/>
</dbReference>
<evidence type="ECO:0000256" key="8">
    <source>
        <dbReference type="ARBA" id="ARBA00022840"/>
    </source>
</evidence>
<keyword evidence="10" id="KW-0092">Biotin</keyword>
<dbReference type="Gene3D" id="3.30.470.20">
    <property type="entry name" value="ATP-grasp fold, B domain"/>
    <property type="match status" value="1"/>
</dbReference>
<name>A0A3N1PAF8_9GAMM</name>
<dbReference type="Pfam" id="PF00364">
    <property type="entry name" value="Biotin_lipoyl"/>
    <property type="match status" value="1"/>
</dbReference>
<evidence type="ECO:0000259" key="15">
    <source>
        <dbReference type="PROSITE" id="PS50975"/>
    </source>
</evidence>
<evidence type="ECO:0000256" key="5">
    <source>
        <dbReference type="ARBA" id="ARBA00017242"/>
    </source>
</evidence>
<dbReference type="Proteomes" id="UP000268033">
    <property type="component" value="Unassembled WGS sequence"/>
</dbReference>
<dbReference type="FunFam" id="2.40.50.100:FF:000003">
    <property type="entry name" value="Acetyl-CoA carboxylase biotin carboxyl carrier protein"/>
    <property type="match status" value="1"/>
</dbReference>
<dbReference type="Gene3D" id="3.30.700.40">
    <property type="match status" value="1"/>
</dbReference>
<comment type="function">
    <text evidence="2">This protein is a component of the acetyl coenzyme A carboxylase complex; first, biotin carboxylase catalyzes the carboxylation of the carrier protein and then the transcarboxylase transfers the carboxyl group to form malonyl-CoA.</text>
</comment>
<evidence type="ECO:0000256" key="11">
    <source>
        <dbReference type="ARBA" id="ARBA00033786"/>
    </source>
</evidence>
<dbReference type="PANTHER" id="PTHR18866:SF33">
    <property type="entry name" value="METHYLCROTONOYL-COA CARBOXYLASE SUBUNIT ALPHA, MITOCHONDRIAL-RELATED"/>
    <property type="match status" value="1"/>
</dbReference>
<feature type="domain" description="Biotin carboxylation" evidence="16">
    <location>
        <begin position="1"/>
        <end position="444"/>
    </location>
</feature>
<dbReference type="PROSITE" id="PS50968">
    <property type="entry name" value="BIOTINYL_LIPOYL"/>
    <property type="match status" value="1"/>
</dbReference>
<evidence type="ECO:0000256" key="7">
    <source>
        <dbReference type="ARBA" id="ARBA00022741"/>
    </source>
</evidence>
<dbReference type="SUPFAM" id="SSF51230">
    <property type="entry name" value="Single hybrid motif"/>
    <property type="match status" value="1"/>
</dbReference>
<dbReference type="CDD" id="cd06850">
    <property type="entry name" value="biotinyl_domain"/>
    <property type="match status" value="1"/>
</dbReference>
<dbReference type="STRING" id="584787.GCA_001247655_03925"/>
<dbReference type="InterPro" id="IPR016185">
    <property type="entry name" value="PreATP-grasp_dom_sf"/>
</dbReference>
<organism evidence="17 18">
    <name type="scientific">Gallaecimonas pentaromativorans</name>
    <dbReference type="NCBI Taxonomy" id="584787"/>
    <lineage>
        <taxon>Bacteria</taxon>
        <taxon>Pseudomonadati</taxon>
        <taxon>Pseudomonadota</taxon>
        <taxon>Gammaproteobacteria</taxon>
        <taxon>Enterobacterales</taxon>
        <taxon>Gallaecimonadaceae</taxon>
        <taxon>Gallaecimonas</taxon>
    </lineage>
</organism>
<dbReference type="RefSeq" id="WP_123421876.1">
    <property type="nucleotide sequence ID" value="NZ_RJUL01000006.1"/>
</dbReference>